<sequence>MRIADALKCATPVPAIGTIVGTGVAHLRFRTPSQPHLEYRPSGFHWRRRCPQSRRDWGPGSAPKKMSLLFPLRSHVMRDAKVLAQKLTLLSDIAFAALTERTMAIGPDIMDTLLRELCHFLIEAAETAREMAPTRSLETAAYELACATAATDTLRQALFLRDREMARAPLRQIAARLGVPLDESDPDWQRLAYRALRMMLEAHEEDLRRDQGQFETRSQSLEQALNPARQLGHAPTAHLPMPPALQVIPPVSAAAGRGHLPASAPAAPIPPTAEVASIAPVMPDLAHSGFLPAVPTRPAPQADAPTRQSPTKVAATTPCPTISEGSKDYIARRCQGYSSFKPTEQPSPASGKSWEKNSSGNVKSTARLMARILGDRPFDQILSEELTAAFTLMQRIPRNYQAATSRLSPREAADKADETETRSEALTRDRLKKEGASPGKIELTVLREKLPRLKAATIYRHMQDFQRICVFQKGLGHLRDNIMEGHIWEKREYDRRVLEEADTERQTWCGRLDGLFRTPLFQDKLDDAGDPMFWAPLISVHSGLRSEEVLQLATDDVQVIDGILCFVLRQGLGQNLKSAAARRTVPVHKNLLALGFMHLLALRKREGEPRLFPWLTRSEAKKTYTENFSKRFTYYRKTHKVYAAQRDFHSFRTTFNHRLIEAGCPDTQRRSLLGHVERDVGITNYNPGGFSKALLLGHVNAIEIDVSMIRPPFGEIEVAGVTHLADRRRQVAS</sequence>
<reference evidence="4 5" key="1">
    <citation type="submission" date="2017-06" db="EMBL/GenBank/DDBJ databases">
        <title>Yangia sp. YSBP01 complete genome sequence.</title>
        <authorList>
            <person name="Woo J.-H."/>
            <person name="Kim H.-S."/>
        </authorList>
    </citation>
    <scope>NUCLEOTIDE SEQUENCE [LARGE SCALE GENOMIC DNA]</scope>
    <source>
        <strain evidence="4 5">YSBP01</strain>
    </source>
</reference>
<feature type="region of interest" description="Disordered" evidence="2">
    <location>
        <begin position="402"/>
        <end position="433"/>
    </location>
</feature>
<dbReference type="GO" id="GO:0006310">
    <property type="term" value="P:DNA recombination"/>
    <property type="evidence" value="ECO:0007669"/>
    <property type="project" value="UniProtKB-KW"/>
</dbReference>
<evidence type="ECO:0000259" key="3">
    <source>
        <dbReference type="Pfam" id="PF00589"/>
    </source>
</evidence>
<gene>
    <name evidence="4" type="ORF">CEW88_08485</name>
</gene>
<accession>A0A2U8HD56</accession>
<dbReference type="AlphaFoldDB" id="A0A2U8HD56"/>
<dbReference type="SUPFAM" id="SSF56349">
    <property type="entry name" value="DNA breaking-rejoining enzymes"/>
    <property type="match status" value="1"/>
</dbReference>
<name>A0A2U8HD56_9RHOB</name>
<feature type="domain" description="Tyr recombinase" evidence="3">
    <location>
        <begin position="538"/>
        <end position="677"/>
    </location>
</feature>
<dbReference type="Pfam" id="PF00589">
    <property type="entry name" value="Phage_integrase"/>
    <property type="match status" value="1"/>
</dbReference>
<organism evidence="4 5">
    <name type="scientific">Alloyangia pacifica</name>
    <dbReference type="NCBI Taxonomy" id="311180"/>
    <lineage>
        <taxon>Bacteria</taxon>
        <taxon>Pseudomonadati</taxon>
        <taxon>Pseudomonadota</taxon>
        <taxon>Alphaproteobacteria</taxon>
        <taxon>Rhodobacterales</taxon>
        <taxon>Roseobacteraceae</taxon>
        <taxon>Alloyangia</taxon>
    </lineage>
</organism>
<dbReference type="GO" id="GO:0003677">
    <property type="term" value="F:DNA binding"/>
    <property type="evidence" value="ECO:0007669"/>
    <property type="project" value="InterPro"/>
</dbReference>
<dbReference type="Proteomes" id="UP000244915">
    <property type="component" value="Chromosome 1"/>
</dbReference>
<feature type="region of interest" description="Disordered" evidence="2">
    <location>
        <begin position="338"/>
        <end position="360"/>
    </location>
</feature>
<dbReference type="InterPro" id="IPR013762">
    <property type="entry name" value="Integrase-like_cat_sf"/>
</dbReference>
<evidence type="ECO:0000313" key="5">
    <source>
        <dbReference type="Proteomes" id="UP000244915"/>
    </source>
</evidence>
<dbReference type="Gene3D" id="1.10.443.10">
    <property type="entry name" value="Intergrase catalytic core"/>
    <property type="match status" value="1"/>
</dbReference>
<dbReference type="CDD" id="cd01184">
    <property type="entry name" value="INT_C_like_1"/>
    <property type="match status" value="1"/>
</dbReference>
<evidence type="ECO:0000256" key="1">
    <source>
        <dbReference type="ARBA" id="ARBA00023172"/>
    </source>
</evidence>
<evidence type="ECO:0000313" key="4">
    <source>
        <dbReference type="EMBL" id="AWI83714.1"/>
    </source>
</evidence>
<protein>
    <recommendedName>
        <fullName evidence="3">Tyr recombinase domain-containing protein</fullName>
    </recommendedName>
</protein>
<dbReference type="InterPro" id="IPR002104">
    <property type="entry name" value="Integrase_catalytic"/>
</dbReference>
<keyword evidence="1" id="KW-0233">DNA recombination</keyword>
<feature type="compositionally biased region" description="Basic and acidic residues" evidence="2">
    <location>
        <begin position="408"/>
        <end position="433"/>
    </location>
</feature>
<feature type="region of interest" description="Disordered" evidence="2">
    <location>
        <begin position="297"/>
        <end position="320"/>
    </location>
</feature>
<dbReference type="KEGG" id="ypac:CEW88_08485"/>
<dbReference type="GO" id="GO:0015074">
    <property type="term" value="P:DNA integration"/>
    <property type="evidence" value="ECO:0007669"/>
    <property type="project" value="InterPro"/>
</dbReference>
<evidence type="ECO:0000256" key="2">
    <source>
        <dbReference type="SAM" id="MobiDB-lite"/>
    </source>
</evidence>
<proteinExistence type="predicted"/>
<dbReference type="InterPro" id="IPR011010">
    <property type="entry name" value="DNA_brk_join_enz"/>
</dbReference>
<dbReference type="EMBL" id="CP022189">
    <property type="protein sequence ID" value="AWI83714.1"/>
    <property type="molecule type" value="Genomic_DNA"/>
</dbReference>